<dbReference type="SUPFAM" id="SSF116726">
    <property type="entry name" value="TrkA C-terminal domain-like"/>
    <property type="match status" value="1"/>
</dbReference>
<dbReference type="PANTHER" id="PTHR43833">
    <property type="entry name" value="POTASSIUM CHANNEL PROTEIN 2-RELATED-RELATED"/>
    <property type="match status" value="1"/>
</dbReference>
<organism evidence="2 3">
    <name type="scientific">Nostocoides vanveenii</name>
    <dbReference type="NCBI Taxonomy" id="330835"/>
    <lineage>
        <taxon>Bacteria</taxon>
        <taxon>Bacillati</taxon>
        <taxon>Actinomycetota</taxon>
        <taxon>Actinomycetes</taxon>
        <taxon>Micrococcales</taxon>
        <taxon>Intrasporangiaceae</taxon>
        <taxon>Nostocoides</taxon>
    </lineage>
</organism>
<dbReference type="EMBL" id="BAAAPN010000045">
    <property type="protein sequence ID" value="GAA1759413.1"/>
    <property type="molecule type" value="Genomic_DNA"/>
</dbReference>
<sequence>MAKDKLSHEPVMVIGLGRFGAATAQALTALGHDVLAIERDPVLVQEWAPRLTHVIEADATHLEALEQLGARDFPMAVVSIGGSVESSVLATANLVDLGCPQIWAKAVTTSHGRILERIGAHHVVYPEGDAGRRVARLLSGRMIEYMPFEDDFAIATMRPPLETQGFTLSQSEIRGRYGVTVVGLKAPGKDFVYAQAHTKVTPYDLLVVAGEPGKIERLAARP</sequence>
<feature type="domain" description="RCK N-terminal" evidence="1">
    <location>
        <begin position="8"/>
        <end position="124"/>
    </location>
</feature>
<dbReference type="Proteomes" id="UP001501475">
    <property type="component" value="Unassembled WGS sequence"/>
</dbReference>
<reference evidence="2 3" key="1">
    <citation type="journal article" date="2019" name="Int. J. Syst. Evol. Microbiol.">
        <title>The Global Catalogue of Microorganisms (GCM) 10K type strain sequencing project: providing services to taxonomists for standard genome sequencing and annotation.</title>
        <authorList>
            <consortium name="The Broad Institute Genomics Platform"/>
            <consortium name="The Broad Institute Genome Sequencing Center for Infectious Disease"/>
            <person name="Wu L."/>
            <person name="Ma J."/>
        </authorList>
    </citation>
    <scope>NUCLEOTIDE SEQUENCE [LARGE SCALE GENOMIC DNA]</scope>
    <source>
        <strain evidence="2 3">JCM 15591</strain>
    </source>
</reference>
<dbReference type="InterPro" id="IPR003148">
    <property type="entry name" value="RCK_N"/>
</dbReference>
<dbReference type="SUPFAM" id="SSF51735">
    <property type="entry name" value="NAD(P)-binding Rossmann-fold domains"/>
    <property type="match status" value="1"/>
</dbReference>
<comment type="caution">
    <text evidence="2">The sequence shown here is derived from an EMBL/GenBank/DDBJ whole genome shotgun (WGS) entry which is preliminary data.</text>
</comment>
<gene>
    <name evidence="2" type="ORF">GCM10009810_18610</name>
</gene>
<dbReference type="InterPro" id="IPR050721">
    <property type="entry name" value="Trk_Ktr_HKT_K-transport"/>
</dbReference>
<name>A0ABN2KLD6_9MICO</name>
<dbReference type="Gene3D" id="3.30.70.1450">
    <property type="entry name" value="Regulator of K+ conductance, C-terminal domain"/>
    <property type="match status" value="1"/>
</dbReference>
<keyword evidence="3" id="KW-1185">Reference proteome</keyword>
<dbReference type="PANTHER" id="PTHR43833:SF7">
    <property type="entry name" value="KTR SYSTEM POTASSIUM UPTAKE PROTEIN C"/>
    <property type="match status" value="1"/>
</dbReference>
<protein>
    <submittedName>
        <fullName evidence="2">TrkA family potassium uptake protein</fullName>
    </submittedName>
</protein>
<dbReference type="Gene3D" id="3.40.50.720">
    <property type="entry name" value="NAD(P)-binding Rossmann-like Domain"/>
    <property type="match status" value="1"/>
</dbReference>
<dbReference type="PROSITE" id="PS51201">
    <property type="entry name" value="RCK_N"/>
    <property type="match status" value="1"/>
</dbReference>
<evidence type="ECO:0000259" key="1">
    <source>
        <dbReference type="PROSITE" id="PS51201"/>
    </source>
</evidence>
<evidence type="ECO:0000313" key="3">
    <source>
        <dbReference type="Proteomes" id="UP001501475"/>
    </source>
</evidence>
<dbReference type="Pfam" id="PF02254">
    <property type="entry name" value="TrkA_N"/>
    <property type="match status" value="1"/>
</dbReference>
<dbReference type="InterPro" id="IPR036291">
    <property type="entry name" value="NAD(P)-bd_dom_sf"/>
</dbReference>
<proteinExistence type="predicted"/>
<dbReference type="InterPro" id="IPR036721">
    <property type="entry name" value="RCK_C_sf"/>
</dbReference>
<evidence type="ECO:0000313" key="2">
    <source>
        <dbReference type="EMBL" id="GAA1759413.1"/>
    </source>
</evidence>
<accession>A0ABN2KLD6</accession>